<feature type="region of interest" description="Disordered" evidence="4">
    <location>
        <begin position="1008"/>
        <end position="1039"/>
    </location>
</feature>
<dbReference type="InterPro" id="IPR011989">
    <property type="entry name" value="ARM-like"/>
</dbReference>
<dbReference type="InterPro" id="IPR054573">
    <property type="entry name" value="PP2A/SF3B1-like_HEAT"/>
</dbReference>
<dbReference type="OrthoDB" id="340346at2759"/>
<evidence type="ECO:0000256" key="1">
    <source>
        <dbReference type="ARBA" id="ARBA00022737"/>
    </source>
</evidence>
<keyword evidence="1" id="KW-0677">Repeat</keyword>
<feature type="region of interest" description="Disordered" evidence="4">
    <location>
        <begin position="1125"/>
        <end position="1200"/>
    </location>
</feature>
<dbReference type="Proteomes" id="UP000235965">
    <property type="component" value="Unassembled WGS sequence"/>
</dbReference>
<feature type="repeat" description="HEAT" evidence="3">
    <location>
        <begin position="214"/>
        <end position="250"/>
    </location>
</feature>
<feature type="region of interest" description="Disordered" evidence="4">
    <location>
        <begin position="862"/>
        <end position="898"/>
    </location>
</feature>
<dbReference type="InParanoid" id="A0A2J7QJV1"/>
<dbReference type="SUPFAM" id="SSF48371">
    <property type="entry name" value="ARM repeat"/>
    <property type="match status" value="1"/>
</dbReference>
<evidence type="ECO:0000256" key="2">
    <source>
        <dbReference type="ARBA" id="ARBA00038332"/>
    </source>
</evidence>
<sequence>MSWTLLQKEGHETQTPLEAGEAPCEPVGEEVQRLNVIHSLPFLLTAEEPQCMQRILPKVQQGLPSASAEFHLAASSTFLTILEKKLVHPRTFTQTFLQGILSSIDSRDPVVASAWLETLLDVIDLLPATVVKSDILPVAIAKGQIAQPVSTRLTACKLLGKIATKFEPYMLKKEVLPLIHSLCQDVNYEVRACICSQLHYVARSLDAETVKPALLPSLVELASDEESHVRLEAVETIVNMLPTLQADSVKFTIVPLVKKMCEQSLRAEDSVMVKISEQFGKLCLGLEKLLTPQEKAWMLRHYQKMAELGLPQVMKTNVPDYAMMPDVVPANTDNHIACRHNCAYNFPAITAFCGTAGKMDNFSQQLYSTFRDLACDPYFMIRHTVACGLYEIAGILGSASSVLKPELITLLKDDAEVLQGLVPHLGQTLLLLSKAGTFSPDFMDNTVLNIGRALIKCEAEISMTTNWRLHAEILGQLEYLPHCMPSDFIYSHFIPIIFHRIHAARPVPCRMAAARTMLVFLRYNVKETQKNAIRARIDTDLRNNDSCYKRLLYVKMCATAMDLFSKHYFKEYFFMPLIDLADDQVPNIRLTVVMMFPKLKSMLCLPGDHKLLTSLEAHIRNLSINEKDRDVKAQLNLTIEALDAIEVQVEVIGSQPPASKEDIEDQRKADEETKLSGIVSALGKRKFVGQTDLKRRFIEFKSPPVPSVAEKKNYSSNIPTSSPIRTSLQHPTTFFGGVPHKSAMQSLEDEFYVDAGIRIPQQLTTSDFTPLPSRIPNLREILCKNNSTSVSINSQNISQSVLQKEFKRECKTPEPGNCSMESKSKFSGAHKIVTKTSNVTAASKPSVSANVTAKKTFIPSNISKRNSGVFSGKVDYQGQQTSRGKFNSSNKQKPAVNVPATNRRHSYIEGDKVVKIKAGDINEEKKDSSMSENRRHSYLDRLQISASHDGTEKHKETFTVKKLNPQSQDLCEAKLSVTTVTSKRHSYNSVVQTKRGDTDIPMIKRGAASNRHSVGPETRKSTFNSQSQIKRGTSLDRETGTDVTVIGNTVKRRSMIMPSTVKHTVRRHSSLEMDDMDRLTIQARVQGRRVENKFLSSSVQKELMMFTSTNGKTVNKMIDISKTECSRNTQRELHSLDDVGTTSKGNHASKIPRGGGTSCHSSPGNSRASSPTVLVCGSSSRLRQRTAPNSRASSPTGADKLQQRLSLGSLNCYISKLKLAEPGTSRLPVRNFSHPQ</sequence>
<organism evidence="6 7">
    <name type="scientific">Cryptotermes secundus</name>
    <dbReference type="NCBI Taxonomy" id="105785"/>
    <lineage>
        <taxon>Eukaryota</taxon>
        <taxon>Metazoa</taxon>
        <taxon>Ecdysozoa</taxon>
        <taxon>Arthropoda</taxon>
        <taxon>Hexapoda</taxon>
        <taxon>Insecta</taxon>
        <taxon>Pterygota</taxon>
        <taxon>Neoptera</taxon>
        <taxon>Polyneoptera</taxon>
        <taxon>Dictyoptera</taxon>
        <taxon>Blattodea</taxon>
        <taxon>Blattoidea</taxon>
        <taxon>Termitoidae</taxon>
        <taxon>Kalotermitidae</taxon>
        <taxon>Cryptotermitinae</taxon>
        <taxon>Cryptotermes</taxon>
    </lineage>
</organism>
<gene>
    <name evidence="6" type="ORF">B7P43_G04431</name>
</gene>
<evidence type="ECO:0000313" key="6">
    <source>
        <dbReference type="EMBL" id="PNF28856.1"/>
    </source>
</evidence>
<dbReference type="InterPro" id="IPR039918">
    <property type="entry name" value="PPP4R4"/>
</dbReference>
<feature type="compositionally biased region" description="Basic and acidic residues" evidence="4">
    <location>
        <begin position="1125"/>
        <end position="1137"/>
    </location>
</feature>
<feature type="compositionally biased region" description="Polar residues" evidence="4">
    <location>
        <begin position="1021"/>
        <end position="1031"/>
    </location>
</feature>
<evidence type="ECO:0000313" key="7">
    <source>
        <dbReference type="Proteomes" id="UP000235965"/>
    </source>
</evidence>
<dbReference type="PROSITE" id="PS50077">
    <property type="entry name" value="HEAT_REPEAT"/>
    <property type="match status" value="2"/>
</dbReference>
<accession>A0A2J7QJV1</accession>
<comment type="caution">
    <text evidence="6">The sequence shown here is derived from an EMBL/GenBank/DDBJ whole genome shotgun (WGS) entry which is preliminary data.</text>
</comment>
<feature type="domain" description="Phosphatase PP2A regulatory subunit A/Splicing factor 3B subunit 1-like HEAT repeat" evidence="5">
    <location>
        <begin position="171"/>
        <end position="244"/>
    </location>
</feature>
<protein>
    <recommendedName>
        <fullName evidence="5">Phosphatase PP2A regulatory subunit A/Splicing factor 3B subunit 1-like HEAT repeat domain-containing protein</fullName>
    </recommendedName>
</protein>
<dbReference type="InterPro" id="IPR021133">
    <property type="entry name" value="HEAT_type_2"/>
</dbReference>
<dbReference type="EMBL" id="NEVH01013549">
    <property type="protein sequence ID" value="PNF28856.1"/>
    <property type="molecule type" value="Genomic_DNA"/>
</dbReference>
<dbReference type="GO" id="GO:0005829">
    <property type="term" value="C:cytosol"/>
    <property type="evidence" value="ECO:0007669"/>
    <property type="project" value="TreeGrafter"/>
</dbReference>
<feature type="region of interest" description="Disordered" evidence="4">
    <location>
        <begin position="709"/>
        <end position="728"/>
    </location>
</feature>
<dbReference type="PANTHER" id="PTHR21467">
    <property type="entry name" value="PROTEIN PHOSPHATASE 4 REGULATORY SUBUNIT 4 PPP4R4"/>
    <property type="match status" value="1"/>
</dbReference>
<evidence type="ECO:0000259" key="5">
    <source>
        <dbReference type="Pfam" id="PF22646"/>
    </source>
</evidence>
<feature type="compositionally biased region" description="Polar residues" evidence="4">
    <location>
        <begin position="1158"/>
        <end position="1196"/>
    </location>
</feature>
<dbReference type="Gene3D" id="1.25.10.10">
    <property type="entry name" value="Leucine-rich Repeat Variant"/>
    <property type="match status" value="1"/>
</dbReference>
<dbReference type="GO" id="GO:0019888">
    <property type="term" value="F:protein phosphatase regulator activity"/>
    <property type="evidence" value="ECO:0007669"/>
    <property type="project" value="TreeGrafter"/>
</dbReference>
<dbReference type="GO" id="GO:0008287">
    <property type="term" value="C:protein serine/threonine phosphatase complex"/>
    <property type="evidence" value="ECO:0007669"/>
    <property type="project" value="TreeGrafter"/>
</dbReference>
<evidence type="ECO:0000256" key="3">
    <source>
        <dbReference type="PROSITE-ProRule" id="PRU00103"/>
    </source>
</evidence>
<feature type="region of interest" description="Disordered" evidence="4">
    <location>
        <begin position="1"/>
        <end position="20"/>
    </location>
</feature>
<feature type="repeat" description="HEAT" evidence="3">
    <location>
        <begin position="175"/>
        <end position="212"/>
    </location>
</feature>
<dbReference type="Pfam" id="PF22646">
    <property type="entry name" value="PPP2R1A-like_HEAT"/>
    <property type="match status" value="1"/>
</dbReference>
<name>A0A2J7QJV1_9NEOP</name>
<keyword evidence="7" id="KW-1185">Reference proteome</keyword>
<evidence type="ECO:0000256" key="4">
    <source>
        <dbReference type="SAM" id="MobiDB-lite"/>
    </source>
</evidence>
<feature type="compositionally biased region" description="Polar residues" evidence="4">
    <location>
        <begin position="877"/>
        <end position="892"/>
    </location>
</feature>
<comment type="similarity">
    <text evidence="2">Belongs to the phosphatase 2A regulatory subunit A family.</text>
</comment>
<dbReference type="PANTHER" id="PTHR21467:SF0">
    <property type="entry name" value="SERINE_THREONINE-PROTEIN PHOSPHATASE 4 REGULATORY SUBUNIT 4"/>
    <property type="match status" value="1"/>
</dbReference>
<proteinExistence type="inferred from homology"/>
<dbReference type="STRING" id="105785.A0A2J7QJV1"/>
<dbReference type="InterPro" id="IPR016024">
    <property type="entry name" value="ARM-type_fold"/>
</dbReference>
<reference evidence="6 7" key="1">
    <citation type="submission" date="2017-12" db="EMBL/GenBank/DDBJ databases">
        <title>Hemimetabolous genomes reveal molecular basis of termite eusociality.</title>
        <authorList>
            <person name="Harrison M.C."/>
            <person name="Jongepier E."/>
            <person name="Robertson H.M."/>
            <person name="Arning N."/>
            <person name="Bitard-Feildel T."/>
            <person name="Chao H."/>
            <person name="Childers C.P."/>
            <person name="Dinh H."/>
            <person name="Doddapaneni H."/>
            <person name="Dugan S."/>
            <person name="Gowin J."/>
            <person name="Greiner C."/>
            <person name="Han Y."/>
            <person name="Hu H."/>
            <person name="Hughes D.S.T."/>
            <person name="Huylmans A.-K."/>
            <person name="Kemena C."/>
            <person name="Kremer L.P.M."/>
            <person name="Lee S.L."/>
            <person name="Lopez-Ezquerra A."/>
            <person name="Mallet L."/>
            <person name="Monroy-Kuhn J.M."/>
            <person name="Moser A."/>
            <person name="Murali S.C."/>
            <person name="Muzny D.M."/>
            <person name="Otani S."/>
            <person name="Piulachs M.-D."/>
            <person name="Poelchau M."/>
            <person name="Qu J."/>
            <person name="Schaub F."/>
            <person name="Wada-Katsumata A."/>
            <person name="Worley K.C."/>
            <person name="Xie Q."/>
            <person name="Ylla G."/>
            <person name="Poulsen M."/>
            <person name="Gibbs R.A."/>
            <person name="Schal C."/>
            <person name="Richards S."/>
            <person name="Belles X."/>
            <person name="Korb J."/>
            <person name="Bornberg-Bauer E."/>
        </authorList>
    </citation>
    <scope>NUCLEOTIDE SEQUENCE [LARGE SCALE GENOMIC DNA]</scope>
    <source>
        <tissue evidence="6">Whole body</tissue>
    </source>
</reference>
<feature type="compositionally biased region" description="Polar residues" evidence="4">
    <location>
        <begin position="714"/>
        <end position="728"/>
    </location>
</feature>
<dbReference type="AlphaFoldDB" id="A0A2J7QJV1"/>